<dbReference type="NCBIfam" id="TIGR02419">
    <property type="entry name" value="C4_traR_proteo"/>
    <property type="match status" value="1"/>
</dbReference>
<dbReference type="PROSITE" id="PS01102">
    <property type="entry name" value="ZF_DKSA_1"/>
    <property type="match status" value="1"/>
</dbReference>
<dbReference type="PROSITE" id="PS51128">
    <property type="entry name" value="ZF_DKSA_2"/>
    <property type="match status" value="1"/>
</dbReference>
<evidence type="ECO:0000259" key="5">
    <source>
        <dbReference type="Pfam" id="PF01258"/>
    </source>
</evidence>
<dbReference type="PANTHER" id="PTHR38777:SF1">
    <property type="entry name" value="DNAK SUPPRESSOR PROTEIN"/>
    <property type="match status" value="1"/>
</dbReference>
<dbReference type="RefSeq" id="WP_094859760.1">
    <property type="nucleotide sequence ID" value="NZ_CP047682.1"/>
</dbReference>
<comment type="caution">
    <text evidence="6">The sequence shown here is derived from an EMBL/GenBank/DDBJ whole genome shotgun (WGS) entry which is preliminary data.</text>
</comment>
<evidence type="ECO:0000313" key="7">
    <source>
        <dbReference type="Proteomes" id="UP001234811"/>
    </source>
</evidence>
<dbReference type="InterPro" id="IPR020458">
    <property type="entry name" value="Znf_DskA_TraR_CS"/>
</dbReference>
<feature type="domain" description="Zinc finger DksA/TraR C4-type" evidence="5">
    <location>
        <begin position="35"/>
        <end position="67"/>
    </location>
</feature>
<evidence type="ECO:0000313" key="6">
    <source>
        <dbReference type="EMBL" id="MDQ9556038.1"/>
    </source>
</evidence>
<dbReference type="Proteomes" id="UP001234811">
    <property type="component" value="Unassembled WGS sequence"/>
</dbReference>
<dbReference type="Gene3D" id="1.20.120.910">
    <property type="entry name" value="DksA, coiled-coil domain"/>
    <property type="match status" value="1"/>
</dbReference>
<dbReference type="Pfam" id="PF01258">
    <property type="entry name" value="zf-dskA_traR"/>
    <property type="match status" value="1"/>
</dbReference>
<dbReference type="PANTHER" id="PTHR38777">
    <property type="entry name" value="FELS-2 PROPHAGE PROTEIN"/>
    <property type="match status" value="1"/>
</dbReference>
<evidence type="ECO:0000256" key="3">
    <source>
        <dbReference type="ARBA" id="ARBA00022833"/>
    </source>
</evidence>
<dbReference type="InterPro" id="IPR012783">
    <property type="entry name" value="Znf_C4_TraR"/>
</dbReference>
<evidence type="ECO:0000256" key="1">
    <source>
        <dbReference type="ARBA" id="ARBA00022723"/>
    </source>
</evidence>
<feature type="zinc finger region" description="dksA C4-type" evidence="4">
    <location>
        <begin position="37"/>
        <end position="61"/>
    </location>
</feature>
<dbReference type="AlphaFoldDB" id="A0ABD5BI95"/>
<dbReference type="SUPFAM" id="SSF57716">
    <property type="entry name" value="Glucocorticoid receptor-like (DNA-binding domain)"/>
    <property type="match status" value="1"/>
</dbReference>
<dbReference type="EMBL" id="JAVIPQ010000156">
    <property type="protein sequence ID" value="MDQ9556038.1"/>
    <property type="molecule type" value="Genomic_DNA"/>
</dbReference>
<dbReference type="InterPro" id="IPR000962">
    <property type="entry name" value="Znf_DskA_TraR"/>
</dbReference>
<keyword evidence="3" id="KW-0862">Zinc</keyword>
<proteinExistence type="predicted"/>
<protein>
    <submittedName>
        <fullName evidence="6">TraR/DksA family transcriptional regulator</fullName>
    </submittedName>
</protein>
<keyword evidence="2" id="KW-0863">Zinc-finger</keyword>
<gene>
    <name evidence="6" type="ORF">RF091_10995</name>
</gene>
<keyword evidence="1" id="KW-0479">Metal-binding</keyword>
<evidence type="ECO:0000256" key="4">
    <source>
        <dbReference type="PROSITE-ProRule" id="PRU00510"/>
    </source>
</evidence>
<sequence length="77" mass="8531">MSDFFDRASELETATRERALKAHQSRVKEAPIEPGYCNDCGADIPANRLAANPDAVCCFTCQSIREKREAQRGLGSR</sequence>
<evidence type="ECO:0000256" key="2">
    <source>
        <dbReference type="ARBA" id="ARBA00022771"/>
    </source>
</evidence>
<organism evidence="6 7">
    <name type="scientific">Serratia marcescens</name>
    <dbReference type="NCBI Taxonomy" id="615"/>
    <lineage>
        <taxon>Bacteria</taxon>
        <taxon>Pseudomonadati</taxon>
        <taxon>Pseudomonadota</taxon>
        <taxon>Gammaproteobacteria</taxon>
        <taxon>Enterobacterales</taxon>
        <taxon>Yersiniaceae</taxon>
        <taxon>Serratia</taxon>
    </lineage>
</organism>
<reference evidence="6 7" key="1">
    <citation type="submission" date="2023-07" db="EMBL/GenBank/DDBJ databases">
        <title>Pathogens genome sequencing project 196.</title>
        <authorList>
            <person name="Cao X."/>
        </authorList>
    </citation>
    <scope>NUCLEOTIDE SEQUENCE [LARGE SCALE GENOMIC DNA]</scope>
    <source>
        <strain evidence="6 7">SM41</strain>
    </source>
</reference>
<dbReference type="GO" id="GO:0008270">
    <property type="term" value="F:zinc ion binding"/>
    <property type="evidence" value="ECO:0007669"/>
    <property type="project" value="UniProtKB-KW"/>
</dbReference>
<accession>A0ABD5BI95</accession>
<name>A0ABD5BI95_SERMA</name>